<accession>A0A0G4PDT9</accession>
<organism evidence="1 2">
    <name type="scientific">Penicillium camemberti (strain FM 013)</name>
    <dbReference type="NCBI Taxonomy" id="1429867"/>
    <lineage>
        <taxon>Eukaryota</taxon>
        <taxon>Fungi</taxon>
        <taxon>Dikarya</taxon>
        <taxon>Ascomycota</taxon>
        <taxon>Pezizomycotina</taxon>
        <taxon>Eurotiomycetes</taxon>
        <taxon>Eurotiomycetidae</taxon>
        <taxon>Eurotiales</taxon>
        <taxon>Aspergillaceae</taxon>
        <taxon>Penicillium</taxon>
    </lineage>
</organism>
<dbReference type="Proteomes" id="UP000053732">
    <property type="component" value="Unassembled WGS sequence"/>
</dbReference>
<keyword evidence="2" id="KW-1185">Reference proteome</keyword>
<gene>
    <name evidence="1" type="ORF">PCAMFM013_S012g000109</name>
</gene>
<reference evidence="1 2" key="1">
    <citation type="journal article" date="2014" name="Nat. Commun.">
        <title>Multiple recent horizontal transfers of a large genomic region in cheese making fungi.</title>
        <authorList>
            <person name="Cheeseman K."/>
            <person name="Ropars J."/>
            <person name="Renault P."/>
            <person name="Dupont J."/>
            <person name="Gouzy J."/>
            <person name="Branca A."/>
            <person name="Abraham A.L."/>
            <person name="Ceppi M."/>
            <person name="Conseiller E."/>
            <person name="Debuchy R."/>
            <person name="Malagnac F."/>
            <person name="Goarin A."/>
            <person name="Silar P."/>
            <person name="Lacoste S."/>
            <person name="Sallet E."/>
            <person name="Bensimon A."/>
            <person name="Giraud T."/>
            <person name="Brygoo Y."/>
        </authorList>
    </citation>
    <scope>NUCLEOTIDE SEQUENCE [LARGE SCALE GENOMIC DNA]</scope>
    <source>
        <strain evidence="2">FM 013</strain>
    </source>
</reference>
<dbReference type="InterPro" id="IPR013780">
    <property type="entry name" value="Glyco_hydro_b"/>
</dbReference>
<proteinExistence type="predicted"/>
<protein>
    <submittedName>
        <fullName evidence="1">Str. FM013</fullName>
    </submittedName>
</protein>
<evidence type="ECO:0000313" key="2">
    <source>
        <dbReference type="Proteomes" id="UP000053732"/>
    </source>
</evidence>
<dbReference type="AlphaFoldDB" id="A0A0G4PDT9"/>
<dbReference type="STRING" id="1429867.A0A0G4PDT9"/>
<dbReference type="Gene3D" id="2.60.40.1180">
    <property type="entry name" value="Golgi alpha-mannosidase II"/>
    <property type="match status" value="1"/>
</dbReference>
<sequence>MYVAPVLEPGPTGVKVHFPGKNKTFTHVWYRKKYHTGQTARVSAPYGKPTVSVVGTPNTGGLDDFLQFVHRENSTAIHF</sequence>
<dbReference type="EMBL" id="HG793145">
    <property type="protein sequence ID" value="CRL24500.1"/>
    <property type="molecule type" value="Genomic_DNA"/>
</dbReference>
<name>A0A0G4PDT9_PENC3</name>
<evidence type="ECO:0000313" key="1">
    <source>
        <dbReference type="EMBL" id="CRL24500.1"/>
    </source>
</evidence>